<reference evidence="2 3" key="1">
    <citation type="journal article" date="2018" name="BMC Genomics">
        <title>Genomic comparison of Trypanosoma conorhini and Trypanosoma rangeli to Trypanosoma cruzi strains of high and low virulence.</title>
        <authorList>
            <person name="Bradwell K.R."/>
            <person name="Koparde V.N."/>
            <person name="Matveyev A.V."/>
            <person name="Serrano M.G."/>
            <person name="Alves J.M."/>
            <person name="Parikh H."/>
            <person name="Huang B."/>
            <person name="Lee V."/>
            <person name="Espinosa-Alvarez O."/>
            <person name="Ortiz P.A."/>
            <person name="Costa-Martins A.G."/>
            <person name="Teixeira M.M."/>
            <person name="Buck G.A."/>
        </authorList>
    </citation>
    <scope>NUCLEOTIDE SEQUENCE [LARGE SCALE GENOMIC DNA]</scope>
    <source>
        <strain evidence="2 3">AM80</strain>
    </source>
</reference>
<proteinExistence type="predicted"/>
<dbReference type="EMBL" id="MKGL01000277">
    <property type="protein sequence ID" value="RNF01374.1"/>
    <property type="molecule type" value="Genomic_DNA"/>
</dbReference>
<protein>
    <submittedName>
        <fullName evidence="2">Uncharacterized protein</fullName>
    </submittedName>
</protein>
<sequence length="141" mass="15384">MTSRFHHATRTEVMTTRRATCVAAKKSYAGKKGASTPWASRGCNTTSNCRVKTRRPSFSGVTLQRGIARTEANALSQTLGARRQSRRIRPCFRLHEKRVAGAPQRCPSATSTPSTAGRSKAFPNRANPRPWCGNSSGACDF</sequence>
<gene>
    <name evidence="2" type="ORF">TraAM80_07021</name>
</gene>
<evidence type="ECO:0000256" key="1">
    <source>
        <dbReference type="SAM" id="MobiDB-lite"/>
    </source>
</evidence>
<dbReference type="RefSeq" id="XP_029236291.1">
    <property type="nucleotide sequence ID" value="XM_029383837.1"/>
</dbReference>
<dbReference type="Proteomes" id="UP000283634">
    <property type="component" value="Unassembled WGS sequence"/>
</dbReference>
<organism evidence="2 3">
    <name type="scientific">Trypanosoma rangeli</name>
    <dbReference type="NCBI Taxonomy" id="5698"/>
    <lineage>
        <taxon>Eukaryota</taxon>
        <taxon>Discoba</taxon>
        <taxon>Euglenozoa</taxon>
        <taxon>Kinetoplastea</taxon>
        <taxon>Metakinetoplastina</taxon>
        <taxon>Trypanosomatida</taxon>
        <taxon>Trypanosomatidae</taxon>
        <taxon>Trypanosoma</taxon>
        <taxon>Herpetosoma</taxon>
    </lineage>
</organism>
<evidence type="ECO:0000313" key="2">
    <source>
        <dbReference type="EMBL" id="RNF01374.1"/>
    </source>
</evidence>
<dbReference type="GeneID" id="40330954"/>
<name>A0A3R7MF49_TRYRA</name>
<feature type="region of interest" description="Disordered" evidence="1">
    <location>
        <begin position="102"/>
        <end position="127"/>
    </location>
</feature>
<evidence type="ECO:0000313" key="3">
    <source>
        <dbReference type="Proteomes" id="UP000283634"/>
    </source>
</evidence>
<dbReference type="AlphaFoldDB" id="A0A3R7MF49"/>
<keyword evidence="3" id="KW-1185">Reference proteome</keyword>
<accession>A0A3R7MF49</accession>
<comment type="caution">
    <text evidence="2">The sequence shown here is derived from an EMBL/GenBank/DDBJ whole genome shotgun (WGS) entry which is preliminary data.</text>
</comment>
<feature type="compositionally biased region" description="Polar residues" evidence="1">
    <location>
        <begin position="107"/>
        <end position="117"/>
    </location>
</feature>